<name>A0A9D4EHY8_DREPO</name>
<evidence type="ECO:0000313" key="2">
    <source>
        <dbReference type="Proteomes" id="UP000828390"/>
    </source>
</evidence>
<dbReference type="EMBL" id="JAIWYP010000008">
    <property type="protein sequence ID" value="KAH3780031.1"/>
    <property type="molecule type" value="Genomic_DNA"/>
</dbReference>
<organism evidence="1 2">
    <name type="scientific">Dreissena polymorpha</name>
    <name type="common">Zebra mussel</name>
    <name type="synonym">Mytilus polymorpha</name>
    <dbReference type="NCBI Taxonomy" id="45954"/>
    <lineage>
        <taxon>Eukaryota</taxon>
        <taxon>Metazoa</taxon>
        <taxon>Spiralia</taxon>
        <taxon>Lophotrochozoa</taxon>
        <taxon>Mollusca</taxon>
        <taxon>Bivalvia</taxon>
        <taxon>Autobranchia</taxon>
        <taxon>Heteroconchia</taxon>
        <taxon>Euheterodonta</taxon>
        <taxon>Imparidentia</taxon>
        <taxon>Neoheterodontei</taxon>
        <taxon>Myida</taxon>
        <taxon>Dreissenoidea</taxon>
        <taxon>Dreissenidae</taxon>
        <taxon>Dreissena</taxon>
    </lineage>
</organism>
<comment type="caution">
    <text evidence="1">The sequence shown here is derived from an EMBL/GenBank/DDBJ whole genome shotgun (WGS) entry which is preliminary data.</text>
</comment>
<reference evidence="1" key="2">
    <citation type="submission" date="2020-11" db="EMBL/GenBank/DDBJ databases">
        <authorList>
            <person name="McCartney M.A."/>
            <person name="Auch B."/>
            <person name="Kono T."/>
            <person name="Mallez S."/>
            <person name="Becker A."/>
            <person name="Gohl D.M."/>
            <person name="Silverstein K.A.T."/>
            <person name="Koren S."/>
            <person name="Bechman K.B."/>
            <person name="Herman A."/>
            <person name="Abrahante J.E."/>
            <person name="Garbe J."/>
        </authorList>
    </citation>
    <scope>NUCLEOTIDE SEQUENCE</scope>
    <source>
        <strain evidence="1">Duluth1</strain>
        <tissue evidence="1">Whole animal</tissue>
    </source>
</reference>
<reference evidence="1" key="1">
    <citation type="journal article" date="2019" name="bioRxiv">
        <title>The Genome of the Zebra Mussel, Dreissena polymorpha: A Resource for Invasive Species Research.</title>
        <authorList>
            <person name="McCartney M.A."/>
            <person name="Auch B."/>
            <person name="Kono T."/>
            <person name="Mallez S."/>
            <person name="Zhang Y."/>
            <person name="Obille A."/>
            <person name="Becker A."/>
            <person name="Abrahante J.E."/>
            <person name="Garbe J."/>
            <person name="Badalamenti J.P."/>
            <person name="Herman A."/>
            <person name="Mangelson H."/>
            <person name="Liachko I."/>
            <person name="Sullivan S."/>
            <person name="Sone E.D."/>
            <person name="Koren S."/>
            <person name="Silverstein K.A.T."/>
            <person name="Beckman K.B."/>
            <person name="Gohl D.M."/>
        </authorList>
    </citation>
    <scope>NUCLEOTIDE SEQUENCE</scope>
    <source>
        <strain evidence="1">Duluth1</strain>
        <tissue evidence="1">Whole animal</tissue>
    </source>
</reference>
<proteinExistence type="predicted"/>
<protein>
    <submittedName>
        <fullName evidence="1">Uncharacterized protein</fullName>
    </submittedName>
</protein>
<evidence type="ECO:0000313" key="1">
    <source>
        <dbReference type="EMBL" id="KAH3780031.1"/>
    </source>
</evidence>
<keyword evidence="2" id="KW-1185">Reference proteome</keyword>
<dbReference type="AlphaFoldDB" id="A0A9D4EHY8"/>
<accession>A0A9D4EHY8</accession>
<gene>
    <name evidence="1" type="ORF">DPMN_157840</name>
</gene>
<sequence>MRPSYDGSQRMGRPRFHIPKEQLELLLELRFTDADIANMIGVSISVIKRRLRYGEF</sequence>
<dbReference type="Proteomes" id="UP000828390">
    <property type="component" value="Unassembled WGS sequence"/>
</dbReference>